<evidence type="ECO:0000313" key="2">
    <source>
        <dbReference type="Proteomes" id="UP000075886"/>
    </source>
</evidence>
<name>A0A182QPB7_9DIPT</name>
<dbReference type="EnsemblMetazoa" id="AFAF014178-RA">
    <property type="protein sequence ID" value="AFAF014178-PA"/>
    <property type="gene ID" value="AFAF014178"/>
</dbReference>
<reference evidence="2" key="1">
    <citation type="submission" date="2014-01" db="EMBL/GenBank/DDBJ databases">
        <title>The Genome Sequence of Anopheles farauti FAR1 (V2).</title>
        <authorList>
            <consortium name="The Broad Institute Genomics Platform"/>
            <person name="Neafsey D.E."/>
            <person name="Besansky N."/>
            <person name="Howell P."/>
            <person name="Walton C."/>
            <person name="Young S.K."/>
            <person name="Zeng Q."/>
            <person name="Gargeya S."/>
            <person name="Fitzgerald M."/>
            <person name="Haas B."/>
            <person name="Abouelleil A."/>
            <person name="Allen A.W."/>
            <person name="Alvarado L."/>
            <person name="Arachchi H.M."/>
            <person name="Berlin A.M."/>
            <person name="Chapman S.B."/>
            <person name="Gainer-Dewar J."/>
            <person name="Goldberg J."/>
            <person name="Griggs A."/>
            <person name="Gujja S."/>
            <person name="Hansen M."/>
            <person name="Howarth C."/>
            <person name="Imamovic A."/>
            <person name="Ireland A."/>
            <person name="Larimer J."/>
            <person name="McCowan C."/>
            <person name="Murphy C."/>
            <person name="Pearson M."/>
            <person name="Poon T.W."/>
            <person name="Priest M."/>
            <person name="Roberts A."/>
            <person name="Saif S."/>
            <person name="Shea T."/>
            <person name="Sisk P."/>
            <person name="Sykes S."/>
            <person name="Wortman J."/>
            <person name="Nusbaum C."/>
            <person name="Birren B."/>
        </authorList>
    </citation>
    <scope>NUCLEOTIDE SEQUENCE [LARGE SCALE GENOMIC DNA]</scope>
    <source>
        <strain evidence="2">FAR1</strain>
    </source>
</reference>
<reference evidence="1" key="2">
    <citation type="submission" date="2020-05" db="UniProtKB">
        <authorList>
            <consortium name="EnsemblMetazoa"/>
        </authorList>
    </citation>
    <scope>IDENTIFICATION</scope>
    <source>
        <strain evidence="1">FAR1</strain>
    </source>
</reference>
<proteinExistence type="predicted"/>
<dbReference type="Proteomes" id="UP000075886">
    <property type="component" value="Unassembled WGS sequence"/>
</dbReference>
<dbReference type="AlphaFoldDB" id="A0A182QPB7"/>
<accession>A0A182QPB7</accession>
<sequence length="166" mass="17972">MASVCIACAKAASVDVDATRCCFCVAVFHINCTAIPAEIRTSFSNHPNLHLSCPECTDAAVLRRRSSSQDAGFQAGFQSALNSIVASLKDAIIPLTCEMRSLLSPLKSSKAPATLRQHSALGELEVSQVWDHLHELCFKFRKVKLHSGMPDANFLRGDTQNAVITL</sequence>
<organism evidence="1 2">
    <name type="scientific">Anopheles farauti</name>
    <dbReference type="NCBI Taxonomy" id="69004"/>
    <lineage>
        <taxon>Eukaryota</taxon>
        <taxon>Metazoa</taxon>
        <taxon>Ecdysozoa</taxon>
        <taxon>Arthropoda</taxon>
        <taxon>Hexapoda</taxon>
        <taxon>Insecta</taxon>
        <taxon>Pterygota</taxon>
        <taxon>Neoptera</taxon>
        <taxon>Endopterygota</taxon>
        <taxon>Diptera</taxon>
        <taxon>Nematocera</taxon>
        <taxon>Culicoidea</taxon>
        <taxon>Culicidae</taxon>
        <taxon>Anophelinae</taxon>
        <taxon>Anopheles</taxon>
    </lineage>
</organism>
<protein>
    <submittedName>
        <fullName evidence="1">Uncharacterized protein</fullName>
    </submittedName>
</protein>
<dbReference type="EMBL" id="AXCN02002261">
    <property type="status" value="NOT_ANNOTATED_CDS"/>
    <property type="molecule type" value="Genomic_DNA"/>
</dbReference>
<keyword evidence="2" id="KW-1185">Reference proteome</keyword>
<dbReference type="VEuPathDB" id="VectorBase:AFAF014178"/>
<evidence type="ECO:0000313" key="1">
    <source>
        <dbReference type="EnsemblMetazoa" id="AFAF014178-PA"/>
    </source>
</evidence>